<feature type="chain" id="PRO_5022003454" evidence="1">
    <location>
        <begin position="19"/>
        <end position="73"/>
    </location>
</feature>
<name>A0A553QQN8_9TELE</name>
<dbReference type="Proteomes" id="UP000316079">
    <property type="component" value="Unassembled WGS sequence"/>
</dbReference>
<dbReference type="EMBL" id="SRMA01025639">
    <property type="protein sequence ID" value="TRY92302.1"/>
    <property type="molecule type" value="Genomic_DNA"/>
</dbReference>
<organism evidence="2 3">
    <name type="scientific">Danionella cerebrum</name>
    <dbReference type="NCBI Taxonomy" id="2873325"/>
    <lineage>
        <taxon>Eukaryota</taxon>
        <taxon>Metazoa</taxon>
        <taxon>Chordata</taxon>
        <taxon>Craniata</taxon>
        <taxon>Vertebrata</taxon>
        <taxon>Euteleostomi</taxon>
        <taxon>Actinopterygii</taxon>
        <taxon>Neopterygii</taxon>
        <taxon>Teleostei</taxon>
        <taxon>Ostariophysi</taxon>
        <taxon>Cypriniformes</taxon>
        <taxon>Danionidae</taxon>
        <taxon>Danioninae</taxon>
        <taxon>Danionella</taxon>
    </lineage>
</organism>
<sequence>MSSGTWPWCTLGSGTVAAQMLLWAQDHVTWTMQQWSTIPFTDESRVIVAGAGEGSVMQRSTWSPGLGLAEDVC</sequence>
<evidence type="ECO:0000313" key="2">
    <source>
        <dbReference type="EMBL" id="TRY92302.1"/>
    </source>
</evidence>
<proteinExistence type="predicted"/>
<accession>A0A553QQN8</accession>
<evidence type="ECO:0000256" key="1">
    <source>
        <dbReference type="SAM" id="SignalP"/>
    </source>
</evidence>
<evidence type="ECO:0000313" key="3">
    <source>
        <dbReference type="Proteomes" id="UP000316079"/>
    </source>
</evidence>
<gene>
    <name evidence="2" type="ORF">DNTS_029773</name>
</gene>
<keyword evidence="1" id="KW-0732">Signal</keyword>
<feature type="signal peptide" evidence="1">
    <location>
        <begin position="1"/>
        <end position="18"/>
    </location>
</feature>
<comment type="caution">
    <text evidence="2">The sequence shown here is derived from an EMBL/GenBank/DDBJ whole genome shotgun (WGS) entry which is preliminary data.</text>
</comment>
<dbReference type="AlphaFoldDB" id="A0A553QQN8"/>
<dbReference type="OrthoDB" id="5959154at2759"/>
<keyword evidence="3" id="KW-1185">Reference proteome</keyword>
<protein>
    <submittedName>
        <fullName evidence="2">Uncharacterized protein</fullName>
    </submittedName>
</protein>
<reference evidence="2 3" key="1">
    <citation type="journal article" date="2019" name="Sci. Data">
        <title>Hybrid genome assembly and annotation of Danionella translucida.</title>
        <authorList>
            <person name="Kadobianskyi M."/>
            <person name="Schulze L."/>
            <person name="Schuelke M."/>
            <person name="Judkewitz B."/>
        </authorList>
    </citation>
    <scope>NUCLEOTIDE SEQUENCE [LARGE SCALE GENOMIC DNA]</scope>
    <source>
        <strain evidence="2 3">Bolton</strain>
    </source>
</reference>